<evidence type="ECO:0000256" key="5">
    <source>
        <dbReference type="ARBA" id="ARBA00022679"/>
    </source>
</evidence>
<keyword evidence="7 9" id="KW-0472">Membrane</keyword>
<dbReference type="PRINTS" id="PR00344">
    <property type="entry name" value="BCTRLSENSOR"/>
</dbReference>
<dbReference type="InterPro" id="IPR013655">
    <property type="entry name" value="PAS_fold_3"/>
</dbReference>
<dbReference type="FunFam" id="3.30.565.10:FF:000006">
    <property type="entry name" value="Sensor histidine kinase WalK"/>
    <property type="match status" value="1"/>
</dbReference>
<keyword evidence="9" id="KW-1133">Transmembrane helix</keyword>
<evidence type="ECO:0000313" key="15">
    <source>
        <dbReference type="Proteomes" id="UP000825051"/>
    </source>
</evidence>
<dbReference type="InterPro" id="IPR005467">
    <property type="entry name" value="His_kinase_dom"/>
</dbReference>
<dbReference type="InterPro" id="IPR000700">
    <property type="entry name" value="PAS-assoc_C"/>
</dbReference>
<dbReference type="PROSITE" id="PS50109">
    <property type="entry name" value="HIS_KIN"/>
    <property type="match status" value="1"/>
</dbReference>
<dbReference type="InterPro" id="IPR003661">
    <property type="entry name" value="HisK_dim/P_dom"/>
</dbReference>
<accession>A0A8F9TRL2</accession>
<dbReference type="Gene3D" id="6.10.340.10">
    <property type="match status" value="1"/>
</dbReference>
<evidence type="ECO:0000313" key="14">
    <source>
        <dbReference type="EMBL" id="QYM77909.1"/>
    </source>
</evidence>
<dbReference type="CDD" id="cd00082">
    <property type="entry name" value="HisKA"/>
    <property type="match status" value="1"/>
</dbReference>
<dbReference type="Pfam" id="PF02518">
    <property type="entry name" value="HATPase_c"/>
    <property type="match status" value="1"/>
</dbReference>
<proteinExistence type="predicted"/>
<evidence type="ECO:0000256" key="9">
    <source>
        <dbReference type="SAM" id="Phobius"/>
    </source>
</evidence>
<dbReference type="SUPFAM" id="SSF158472">
    <property type="entry name" value="HAMP domain-like"/>
    <property type="match status" value="1"/>
</dbReference>
<dbReference type="InterPro" id="IPR033417">
    <property type="entry name" value="CHASE8"/>
</dbReference>
<dbReference type="InterPro" id="IPR004358">
    <property type="entry name" value="Sig_transdc_His_kin-like_C"/>
</dbReference>
<dbReference type="GO" id="GO:0000156">
    <property type="term" value="F:phosphorelay response regulator activity"/>
    <property type="evidence" value="ECO:0007669"/>
    <property type="project" value="TreeGrafter"/>
</dbReference>
<keyword evidence="8" id="KW-0175">Coiled coil</keyword>
<keyword evidence="15" id="KW-1185">Reference proteome</keyword>
<dbReference type="Pfam" id="PF00672">
    <property type="entry name" value="HAMP"/>
    <property type="match status" value="1"/>
</dbReference>
<dbReference type="InterPro" id="IPR003660">
    <property type="entry name" value="HAMP_dom"/>
</dbReference>
<dbReference type="Gene3D" id="1.10.287.130">
    <property type="match status" value="1"/>
</dbReference>
<dbReference type="Pfam" id="PF17152">
    <property type="entry name" value="CHASE8"/>
    <property type="match status" value="1"/>
</dbReference>
<feature type="transmembrane region" description="Helical" evidence="9">
    <location>
        <begin position="12"/>
        <end position="36"/>
    </location>
</feature>
<evidence type="ECO:0000256" key="7">
    <source>
        <dbReference type="ARBA" id="ARBA00023136"/>
    </source>
</evidence>
<evidence type="ECO:0000256" key="2">
    <source>
        <dbReference type="ARBA" id="ARBA00004370"/>
    </source>
</evidence>
<evidence type="ECO:0000259" key="12">
    <source>
        <dbReference type="PROSITE" id="PS50113"/>
    </source>
</evidence>
<dbReference type="KEGG" id="ole:K0B96_11345"/>
<dbReference type="SUPFAM" id="SSF55874">
    <property type="entry name" value="ATPase domain of HSP90 chaperone/DNA topoisomerase II/histidine kinase"/>
    <property type="match status" value="1"/>
</dbReference>
<comment type="catalytic activity">
    <reaction evidence="1">
        <text>ATP + protein L-histidine = ADP + protein N-phospho-L-histidine.</text>
        <dbReference type="EC" id="2.7.13.3"/>
    </reaction>
</comment>
<dbReference type="NCBIfam" id="TIGR00229">
    <property type="entry name" value="sensory_box"/>
    <property type="match status" value="1"/>
</dbReference>
<dbReference type="PROSITE" id="PS50112">
    <property type="entry name" value="PAS"/>
    <property type="match status" value="1"/>
</dbReference>
<protein>
    <recommendedName>
        <fullName evidence="3">histidine kinase</fullName>
        <ecNumber evidence="3">2.7.13.3</ecNumber>
    </recommendedName>
</protein>
<dbReference type="PROSITE" id="PS50885">
    <property type="entry name" value="HAMP"/>
    <property type="match status" value="1"/>
</dbReference>
<dbReference type="Gene3D" id="3.30.450.20">
    <property type="entry name" value="PAS domain"/>
    <property type="match status" value="1"/>
</dbReference>
<dbReference type="GO" id="GO:0000155">
    <property type="term" value="F:phosphorelay sensor kinase activity"/>
    <property type="evidence" value="ECO:0007669"/>
    <property type="project" value="InterPro"/>
</dbReference>
<dbReference type="EMBL" id="CP080507">
    <property type="protein sequence ID" value="QYM77909.1"/>
    <property type="molecule type" value="Genomic_DNA"/>
</dbReference>
<dbReference type="SUPFAM" id="SSF55785">
    <property type="entry name" value="PYP-like sensor domain (PAS domain)"/>
    <property type="match status" value="1"/>
</dbReference>
<reference evidence="14" key="1">
    <citation type="submission" date="2021-08" db="EMBL/GenBank/DDBJ databases">
        <title>Genome of a novel bacterium of the phylum Verrucomicrobia, Oleiharenicola sp. KSB-15.</title>
        <authorList>
            <person name="Chung J.-H."/>
            <person name="Ahn J.-H."/>
            <person name="Yoon Y."/>
            <person name="Kim D.-Y."/>
            <person name="An S.-H."/>
            <person name="Park I."/>
            <person name="Yeon J."/>
        </authorList>
    </citation>
    <scope>NUCLEOTIDE SEQUENCE</scope>
    <source>
        <strain evidence="14">KSB-15</strain>
    </source>
</reference>
<dbReference type="GO" id="GO:0007234">
    <property type="term" value="P:osmosensory signaling via phosphorelay pathway"/>
    <property type="evidence" value="ECO:0007669"/>
    <property type="project" value="TreeGrafter"/>
</dbReference>
<feature type="coiled-coil region" evidence="8">
    <location>
        <begin position="358"/>
        <end position="389"/>
    </location>
</feature>
<keyword evidence="6" id="KW-0418">Kinase</keyword>
<gene>
    <name evidence="14" type="ORF">K0B96_11345</name>
</gene>
<dbReference type="InterPro" id="IPR036097">
    <property type="entry name" value="HisK_dim/P_sf"/>
</dbReference>
<dbReference type="InterPro" id="IPR003594">
    <property type="entry name" value="HATPase_dom"/>
</dbReference>
<dbReference type="EC" id="2.7.13.3" evidence="3"/>
<organism evidence="14 15">
    <name type="scientific">Horticoccus luteus</name>
    <dbReference type="NCBI Taxonomy" id="2862869"/>
    <lineage>
        <taxon>Bacteria</taxon>
        <taxon>Pseudomonadati</taxon>
        <taxon>Verrucomicrobiota</taxon>
        <taxon>Opitutia</taxon>
        <taxon>Opitutales</taxon>
        <taxon>Opitutaceae</taxon>
        <taxon>Horticoccus</taxon>
    </lineage>
</organism>
<feature type="domain" description="PAS" evidence="11">
    <location>
        <begin position="240"/>
        <end position="312"/>
    </location>
</feature>
<dbReference type="InterPro" id="IPR036890">
    <property type="entry name" value="HATPase_C_sf"/>
</dbReference>
<feature type="domain" description="HAMP" evidence="13">
    <location>
        <begin position="182"/>
        <end position="235"/>
    </location>
</feature>
<dbReference type="Gene3D" id="3.30.565.10">
    <property type="entry name" value="Histidine kinase-like ATPase, C-terminal domain"/>
    <property type="match status" value="1"/>
</dbReference>
<dbReference type="PROSITE" id="PS50113">
    <property type="entry name" value="PAC"/>
    <property type="match status" value="1"/>
</dbReference>
<evidence type="ECO:0000259" key="10">
    <source>
        <dbReference type="PROSITE" id="PS50109"/>
    </source>
</evidence>
<feature type="transmembrane region" description="Helical" evidence="9">
    <location>
        <begin position="155"/>
        <end position="180"/>
    </location>
</feature>
<dbReference type="Proteomes" id="UP000825051">
    <property type="component" value="Chromosome"/>
</dbReference>
<feature type="domain" description="Histidine kinase" evidence="10">
    <location>
        <begin position="396"/>
        <end position="609"/>
    </location>
</feature>
<keyword evidence="5" id="KW-0808">Transferase</keyword>
<dbReference type="SMART" id="SM00388">
    <property type="entry name" value="HisKA"/>
    <property type="match status" value="1"/>
</dbReference>
<dbReference type="RefSeq" id="WP_220161013.1">
    <property type="nucleotide sequence ID" value="NZ_CP080507.1"/>
</dbReference>
<sequence length="610" mass="68690">MIVPFSNLPIRWKLTLVIVGTSVLALVLTCGIFVTYEWVTYRREALGNLTTIGRLIADNSTAALGFDNPGEATELLATLRAEQAVTVAALYDTQGRLFATYAPHDTPPTQLDPIPVGNFEFRDGYLHIYQAVVQNNHRLGTLFISSNLEHVRQRFLLYAALATLVLVGCGVVAGGLANFLQLGITRPIYELAQTARLVSAQRQYSARARIHGTDELGELTETFNDMLAQIEERDQRLLTSEERLHTALSAADMGTWRLDPRTEDETRDANLNRLLGREPRTSHSKWEERLLYVHPEDRPVFRAALHRTLADGSPFFAEYRIVRNEGAVRWMRDRGKAVRLPQGDIDYLTGAAVDITDRKEAEEEVRRLNSDLEQRVTRRTAELAQTNKELEAFIYSVSHDLRAPLRHVTNYSQILQADHGAVLPEEVRYYLGRIGKASSKMNQLIDDLLNLSRVSRQPLVLQRTDLNQLVDDALIDLEPELQNRRIEWQRASLPIARCDPGLIRLVFTNLLSNALKYSRPREVAHIAIGTTPIENGLAIFVRDDGVGFDARYQHKLFGVFQRLHGSAFEGTGVGLATVERIMRNHGGRIWAESQLDHGATFYFTLPGLAA</sequence>
<evidence type="ECO:0000259" key="11">
    <source>
        <dbReference type="PROSITE" id="PS50112"/>
    </source>
</evidence>
<dbReference type="Pfam" id="PF08447">
    <property type="entry name" value="PAS_3"/>
    <property type="match status" value="1"/>
</dbReference>
<dbReference type="CDD" id="cd06225">
    <property type="entry name" value="HAMP"/>
    <property type="match status" value="1"/>
</dbReference>
<comment type="subcellular location">
    <subcellularLocation>
        <location evidence="2">Membrane</location>
    </subcellularLocation>
</comment>
<dbReference type="SMART" id="SM00387">
    <property type="entry name" value="HATPase_c"/>
    <property type="match status" value="1"/>
</dbReference>
<dbReference type="PANTHER" id="PTHR42878">
    <property type="entry name" value="TWO-COMPONENT HISTIDINE KINASE"/>
    <property type="match status" value="1"/>
</dbReference>
<dbReference type="InterPro" id="IPR050351">
    <property type="entry name" value="BphY/WalK/GraS-like"/>
</dbReference>
<dbReference type="AlphaFoldDB" id="A0A8F9TRL2"/>
<feature type="domain" description="PAC" evidence="12">
    <location>
        <begin position="315"/>
        <end position="367"/>
    </location>
</feature>
<dbReference type="PANTHER" id="PTHR42878:SF15">
    <property type="entry name" value="BACTERIOPHYTOCHROME"/>
    <property type="match status" value="1"/>
</dbReference>
<dbReference type="GO" id="GO:0030295">
    <property type="term" value="F:protein kinase activator activity"/>
    <property type="evidence" value="ECO:0007669"/>
    <property type="project" value="TreeGrafter"/>
</dbReference>
<evidence type="ECO:0000256" key="8">
    <source>
        <dbReference type="SAM" id="Coils"/>
    </source>
</evidence>
<evidence type="ECO:0000259" key="13">
    <source>
        <dbReference type="PROSITE" id="PS50885"/>
    </source>
</evidence>
<dbReference type="GO" id="GO:0016020">
    <property type="term" value="C:membrane"/>
    <property type="evidence" value="ECO:0007669"/>
    <property type="project" value="UniProtKB-SubCell"/>
</dbReference>
<dbReference type="Pfam" id="PF00512">
    <property type="entry name" value="HisKA"/>
    <property type="match status" value="1"/>
</dbReference>
<evidence type="ECO:0000256" key="4">
    <source>
        <dbReference type="ARBA" id="ARBA00022553"/>
    </source>
</evidence>
<evidence type="ECO:0000256" key="1">
    <source>
        <dbReference type="ARBA" id="ARBA00000085"/>
    </source>
</evidence>
<evidence type="ECO:0000256" key="3">
    <source>
        <dbReference type="ARBA" id="ARBA00012438"/>
    </source>
</evidence>
<dbReference type="InterPro" id="IPR000014">
    <property type="entry name" value="PAS"/>
</dbReference>
<dbReference type="SMART" id="SM00304">
    <property type="entry name" value="HAMP"/>
    <property type="match status" value="1"/>
</dbReference>
<dbReference type="CDD" id="cd00130">
    <property type="entry name" value="PAS"/>
    <property type="match status" value="1"/>
</dbReference>
<dbReference type="InterPro" id="IPR035965">
    <property type="entry name" value="PAS-like_dom_sf"/>
</dbReference>
<keyword evidence="4" id="KW-0597">Phosphoprotein</keyword>
<keyword evidence="9" id="KW-0812">Transmembrane</keyword>
<dbReference type="FunFam" id="1.10.287.130:FF:000070">
    <property type="entry name" value="Histidine kinase sensor protein"/>
    <property type="match status" value="1"/>
</dbReference>
<name>A0A8F9TRL2_9BACT</name>
<dbReference type="Gene3D" id="2.10.70.100">
    <property type="match status" value="1"/>
</dbReference>
<evidence type="ECO:0000256" key="6">
    <source>
        <dbReference type="ARBA" id="ARBA00022777"/>
    </source>
</evidence>
<dbReference type="SUPFAM" id="SSF47384">
    <property type="entry name" value="Homodimeric domain of signal transducing histidine kinase"/>
    <property type="match status" value="1"/>
</dbReference>